<sequence>MPPIEIPPVLTGNLEQYRLVSEIQQCLYGCVFKGVALTTGAVVAIKIFSKCEIAKKESETDLPETPLAEVFFATLTASASEYLTTPREVFHDENFHFVVSDFARGEDLLELLKLFPQGMPEPQAKFYIRQATEALMECHRRDFAMQDFSLENCLLFKKGERGGPFYFSVRVCDPGQAILFRRHPSGRELRVPYRGCVGKKFRPPEVFERKPYLATKIDSWDLGWACYYLLFARQIVGSCDERDEDWRFELFRKGRIAELMDRNEISKPWTNEALDFILKLMRLDPCERMDIADALQHPWLDPNHAIPIAFFDLRPKCSIEHDLILQAHLRNVDDKACSEKVKSIQERIKQGPAIPEAYRKQFMKQLCLYYKPSGHTLGQLEGLRDSIALPDKRTAAAEPLLSLSTIPKEEWTKTFNPTPMIHSYNGAVLTFPKTPLPVDPPPLFPDQPQSQSPPLTHVPGVPTSSSPQCHPAIPSHPGQPLAGAAAHARGSRAHLPRSPQRPEAVPDSAMTSQAQEAKASPTTGTRLPPGGGGASSFRQTPPPQEQQSGRTKPAVASPVVERLERVPGEGQRVHVQVRLLPDAPQAVTVGGPGRGRLRGREMVGPVGGPRRHAQTVEPGRRVGRGAVTLVGPGMPLRTSGSPSLGPCRSLLAGPGEAGPGPTGSLPLRPHLPGGYESVGLSLSPSQKDRIRSAMEAQMVAAGRGQRGGGSADEPASSSAIIQRVPVGVDSLQLPPSGLCEDGSSPSNAPQQHGARPLPLPGHAATLHSWGGGGNGAAGTSSVFLCIHPQQTEYGARPGPQAAHPHLAASSHPLPLIPSDTVSTFTAVRPETQVGTAGSSVRMIDRARSKGEKENERGRALVGLKRGRAAPQGHREKQPKPFNPPGSHAVEEMAASSSAQPPVAARSRDRLYGGGGRMPAPLTPNPFAPEGRRRASSVHPPGFSTVPPQPPASSVLIRKLRAQRRGAEGARGVSPSRRAKSPLRVGGEEQGGEGGGWKQGNEGRRRALEMIAEADEKEKGERKVCSPTAASLPLPFAFADAPSEATRKGAERRFRRLIPGASATVHVHGGPGKAPENGGARVGAFLRESHAVPSASASGAPRRSASPSPSPAPAARPKETKPNLPGALPRGKGRGTVSAAAKKAAAEAADRRKNNPPRAPPPTRGRTKQSVASRGAAAGSKGASSAAASSAASGRGVLLKEKEKAKGLTGVVPRKDTIAGAVLRAVRGEGGMDRGRSHHLTRGSSNGQSVSAASRSSRAPSASGPRSRAGAQAKKPRSPGAPVPSSGGLRRGGRGRGRGVDRSRQAAVPPVPGASRPKEAKGAGEGASSSSSATAGMEEKEKEVGWEEGERERERGSIGGTGSSAGLSLLKHGSEDGGQPSSVPAPAPEAVSFEGQAPGAEVERGGVMGGDGVVEEGMGKDESVLLSRVDAPREEKEKEAQDEMYKVEERLVDDSVDGEGHQADSHGRNKEERRIQEASQNDTSILPVEAGVQVSRVATPPALVIPLQALQQRFGQQLCSSFHLHQPNLSGRTDTRLPARSTHNPDGRPSPLPSPAQSPGSSLPLPPAGGIPPLSLTAVPLSSSTANITAAAAPQGRAVSVFPHYDTASKRMLAASQDAASLSSRVPADSAPSAASHAHTVSRHHVLHAPPGHSTGNTPIPFPNPLTQQQQPLQSGPLSGSTAALSTAALHSMAVPQQPPPQGTGASGRSVSAAFGGPYRIPLVSQIHQHAHFLHQGPPVTHRDRPLADASPREDERERAAGRGRGVLFAALQLASPRRPAGSARRTDAIPPRPVPPERPPRAVGSAGVVPAAPGVGMPAGDVAFLRSQGGGEKMPGGERSGVLTARASRSDWSKGEEGVWFSSYAPDGLRASASSTLQRQAQTGGALPNPSPSLLTEGRASSHIFSNCLANGFMGEARGESVGLTASSSTLPQTASAGPNFPLRHQQENSGGIPPLSRTPFVPLVPHWQNPHHYPQQQQQQQAMMYGGKGAAPGGQWQQPVTGVPVVVGRFSTPEGRGRAGAAHPAGLPLPTVPGPARGGAPVAFAVPMPGGVPSGLPRGP</sequence>
<feature type="compositionally biased region" description="Low complexity" evidence="6">
    <location>
        <begin position="1623"/>
        <end position="1638"/>
    </location>
</feature>
<feature type="compositionally biased region" description="Low complexity" evidence="6">
    <location>
        <begin position="446"/>
        <end position="455"/>
    </location>
</feature>
<evidence type="ECO:0000259" key="7">
    <source>
        <dbReference type="PROSITE" id="PS50011"/>
    </source>
</evidence>
<dbReference type="EMBL" id="CDMZ01004949">
    <property type="protein sequence ID" value="CEM51450.1"/>
    <property type="molecule type" value="Genomic_DNA"/>
</dbReference>
<dbReference type="PANTHER" id="PTHR24346">
    <property type="entry name" value="MAP/MICROTUBULE AFFINITY-REGULATING KINASE"/>
    <property type="match status" value="1"/>
</dbReference>
<dbReference type="GO" id="GO:0005524">
    <property type="term" value="F:ATP binding"/>
    <property type="evidence" value="ECO:0007669"/>
    <property type="project" value="UniProtKB-KW"/>
</dbReference>
<dbReference type="Gene3D" id="1.10.510.10">
    <property type="entry name" value="Transferase(Phosphotransferase) domain 1"/>
    <property type="match status" value="1"/>
</dbReference>
<dbReference type="InterPro" id="IPR011009">
    <property type="entry name" value="Kinase-like_dom_sf"/>
</dbReference>
<feature type="region of interest" description="Disordered" evidence="6">
    <location>
        <begin position="731"/>
        <end position="772"/>
    </location>
</feature>
<dbReference type="GO" id="GO:0005737">
    <property type="term" value="C:cytoplasm"/>
    <property type="evidence" value="ECO:0007669"/>
    <property type="project" value="TreeGrafter"/>
</dbReference>
<dbReference type="PANTHER" id="PTHR24346:SF82">
    <property type="entry name" value="KP78A-RELATED"/>
    <property type="match status" value="1"/>
</dbReference>
<evidence type="ECO:0000256" key="4">
    <source>
        <dbReference type="ARBA" id="ARBA00022777"/>
    </source>
</evidence>
<dbReference type="InterPro" id="IPR000719">
    <property type="entry name" value="Prot_kinase_dom"/>
</dbReference>
<dbReference type="SMART" id="SM00220">
    <property type="entry name" value="S_TKc"/>
    <property type="match status" value="1"/>
</dbReference>
<dbReference type="SUPFAM" id="SSF56112">
    <property type="entry name" value="Protein kinase-like (PK-like)"/>
    <property type="match status" value="1"/>
</dbReference>
<feature type="compositionally biased region" description="Low complexity" evidence="6">
    <location>
        <begin position="1171"/>
        <end position="1195"/>
    </location>
</feature>
<evidence type="ECO:0000256" key="1">
    <source>
        <dbReference type="ARBA" id="ARBA00022527"/>
    </source>
</evidence>
<organism evidence="8">
    <name type="scientific">Chromera velia CCMP2878</name>
    <dbReference type="NCBI Taxonomy" id="1169474"/>
    <lineage>
        <taxon>Eukaryota</taxon>
        <taxon>Sar</taxon>
        <taxon>Alveolata</taxon>
        <taxon>Colpodellida</taxon>
        <taxon>Chromeraceae</taxon>
        <taxon>Chromera</taxon>
    </lineage>
</organism>
<feature type="compositionally biased region" description="Low complexity" evidence="6">
    <location>
        <begin position="1242"/>
        <end position="1272"/>
    </location>
</feature>
<keyword evidence="4" id="KW-0418">Kinase</keyword>
<evidence type="ECO:0000313" key="8">
    <source>
        <dbReference type="EMBL" id="CEM51450.1"/>
    </source>
</evidence>
<feature type="compositionally biased region" description="Low complexity" evidence="6">
    <location>
        <begin position="1325"/>
        <end position="1335"/>
    </location>
</feature>
<dbReference type="GO" id="GO:0004674">
    <property type="term" value="F:protein serine/threonine kinase activity"/>
    <property type="evidence" value="ECO:0007669"/>
    <property type="project" value="UniProtKB-KW"/>
</dbReference>
<evidence type="ECO:0000256" key="3">
    <source>
        <dbReference type="ARBA" id="ARBA00022741"/>
    </source>
</evidence>
<name>A0A0G4I3C3_9ALVE</name>
<feature type="compositionally biased region" description="Basic and acidic residues" evidence="6">
    <location>
        <begin position="1740"/>
        <end position="1760"/>
    </location>
</feature>
<keyword evidence="2" id="KW-0808">Transferase</keyword>
<feature type="compositionally biased region" description="Low complexity" evidence="6">
    <location>
        <begin position="1664"/>
        <end position="1682"/>
    </location>
</feature>
<feature type="compositionally biased region" description="Basic and acidic residues" evidence="6">
    <location>
        <begin position="1336"/>
        <end position="1355"/>
    </location>
</feature>
<keyword evidence="5" id="KW-0067">ATP-binding</keyword>
<feature type="compositionally biased region" description="Basic and acidic residues" evidence="6">
    <location>
        <begin position="1225"/>
        <end position="1234"/>
    </location>
</feature>
<feature type="compositionally biased region" description="Low complexity" evidence="6">
    <location>
        <begin position="1092"/>
        <end position="1106"/>
    </location>
</feature>
<feature type="region of interest" description="Disordered" evidence="6">
    <location>
        <begin position="832"/>
        <end position="1002"/>
    </location>
</feature>
<feature type="compositionally biased region" description="Low complexity" evidence="6">
    <location>
        <begin position="893"/>
        <end position="904"/>
    </location>
</feature>
<proteinExistence type="predicted"/>
<keyword evidence="1" id="KW-0723">Serine/threonine-protein kinase</keyword>
<feature type="domain" description="Protein kinase" evidence="7">
    <location>
        <begin position="17"/>
        <end position="300"/>
    </location>
</feature>
<feature type="compositionally biased region" description="Basic and acidic residues" evidence="6">
    <location>
        <begin position="1429"/>
        <end position="1475"/>
    </location>
</feature>
<feature type="compositionally biased region" description="Polar residues" evidence="6">
    <location>
        <begin position="1924"/>
        <end position="1937"/>
    </location>
</feature>
<dbReference type="VEuPathDB" id="CryptoDB:Cvel_10632"/>
<feature type="compositionally biased region" description="Basic and acidic residues" evidence="6">
    <location>
        <begin position="842"/>
        <end position="858"/>
    </location>
</feature>
<evidence type="ECO:0000256" key="5">
    <source>
        <dbReference type="ARBA" id="ARBA00022840"/>
    </source>
</evidence>
<feature type="region of interest" description="Disordered" evidence="6">
    <location>
        <begin position="1524"/>
        <end position="1568"/>
    </location>
</feature>
<dbReference type="Pfam" id="PF00069">
    <property type="entry name" value="Pkinase"/>
    <property type="match status" value="1"/>
</dbReference>
<feature type="region of interest" description="Disordered" evidence="6">
    <location>
        <begin position="1872"/>
        <end position="1897"/>
    </location>
</feature>
<feature type="compositionally biased region" description="Polar residues" evidence="6">
    <location>
        <begin position="1872"/>
        <end position="1883"/>
    </location>
</feature>
<feature type="compositionally biased region" description="Basic and acidic residues" evidence="6">
    <location>
        <begin position="1143"/>
        <end position="1152"/>
    </location>
</feature>
<feature type="region of interest" description="Disordered" evidence="6">
    <location>
        <begin position="1623"/>
        <end position="1682"/>
    </location>
</feature>
<evidence type="ECO:0000256" key="2">
    <source>
        <dbReference type="ARBA" id="ARBA00022679"/>
    </source>
</evidence>
<reference evidence="8" key="1">
    <citation type="submission" date="2014-11" db="EMBL/GenBank/DDBJ databases">
        <authorList>
            <person name="Otto D Thomas"/>
            <person name="Naeem Raeece"/>
        </authorList>
    </citation>
    <scope>NUCLEOTIDE SEQUENCE</scope>
</reference>
<feature type="region of interest" description="Disordered" evidence="6">
    <location>
        <begin position="1060"/>
        <end position="1079"/>
    </location>
</feature>
<keyword evidence="3" id="KW-0547">Nucleotide-binding</keyword>
<feature type="region of interest" description="Disordered" evidence="6">
    <location>
        <begin position="1924"/>
        <end position="1950"/>
    </location>
</feature>
<feature type="region of interest" description="Disordered" evidence="6">
    <location>
        <begin position="437"/>
        <end position="558"/>
    </location>
</feature>
<feature type="compositionally biased region" description="Low complexity" evidence="6">
    <location>
        <begin position="1379"/>
        <end position="1391"/>
    </location>
</feature>
<dbReference type="GO" id="GO:0035556">
    <property type="term" value="P:intracellular signal transduction"/>
    <property type="evidence" value="ECO:0007669"/>
    <property type="project" value="TreeGrafter"/>
</dbReference>
<gene>
    <name evidence="8" type="ORF">Cvel_10632</name>
</gene>
<feature type="region of interest" description="Disordered" evidence="6">
    <location>
        <begin position="1734"/>
        <end position="1805"/>
    </location>
</feature>
<evidence type="ECO:0000256" key="6">
    <source>
        <dbReference type="SAM" id="MobiDB-lite"/>
    </source>
</evidence>
<feature type="region of interest" description="Disordered" evidence="6">
    <location>
        <begin position="585"/>
        <end position="614"/>
    </location>
</feature>
<feature type="compositionally biased region" description="Low complexity" evidence="6">
    <location>
        <begin position="1774"/>
        <end position="1783"/>
    </location>
</feature>
<accession>A0A0G4I3C3</accession>
<feature type="region of interest" description="Disordered" evidence="6">
    <location>
        <begin position="1089"/>
        <end position="1481"/>
    </location>
</feature>
<protein>
    <recommendedName>
        <fullName evidence="7">Protein kinase domain-containing protein</fullName>
    </recommendedName>
</protein>
<feature type="region of interest" description="Disordered" evidence="6">
    <location>
        <begin position="1830"/>
        <end position="1849"/>
    </location>
</feature>
<dbReference type="PROSITE" id="PS50011">
    <property type="entry name" value="PROTEIN_KINASE_DOM"/>
    <property type="match status" value="1"/>
</dbReference>
<feature type="compositionally biased region" description="Gly residues" evidence="6">
    <location>
        <begin position="987"/>
        <end position="997"/>
    </location>
</feature>